<evidence type="ECO:0000259" key="1">
    <source>
        <dbReference type="Pfam" id="PF18962"/>
    </source>
</evidence>
<dbReference type="Gene3D" id="2.60.40.740">
    <property type="match status" value="1"/>
</dbReference>
<gene>
    <name evidence="3" type="ORF">J7I42_13755</name>
</gene>
<sequence length="963" mass="104504">MKRIILSVLWLLFVYTCGLAQTPGVKWSKYIASDDDVEGIFDGKQTTDKGYILVGYDTSYLFPKEFLWTKSNFGTGLIIKLDSAGNKVWSRWHPYRGGLLAVTEVSGGYTAAGYSGGYPDTANFYIGKLNTTGGLVWEYTYGGSGEDKAYSMKATSDGYILAGFSNSSNGDVVKSHKERDAWLVKLNDNGLKQWAVAYGGSQDDTAYDVVQMPDGGFLVCGVSSSVDGDIDANKGSSDGWVFKVNSAGALQWKKNFGGNGWDVLNRIIKNTDNTYTLSGYSSSNNGDVSGAHGNTDVWVIKIDDTGTLLWSKVYGGSRDDASFGLQPGVSGGYFVTGFTESSDEQITAPAGGADCWTLRLDDNGGLLWQKSSGTVNDEYAMVVMPTNDAEFAIAGFGYPLTQGWQLDEGDGLIIKYSYANTIKGTVFFDANNNGVKDAGENSFDKAMVTTQKTGYSSSGIPYNGAFSLDVDTGSFATSLQLSNPYYTVVPATHASNFSNYYNVDSFGFAVQAIPNKKDLFVSLNAITPARPGFNVQYRILYANLGTVTIPSGTVQFVADPKFSIVSALPLPTTTSGNTLTWNYSNLNGADTGTIWVNLQLAAPPAANIGDTLRSVAVINPVAGDETPADDTEVLKQLVVGSFDPNDKTEANAGVITPDQVNNGEYLHYLIRFQNTGTDTAFNVTVRDTLENRLDWNSLQMISASHPYQLTIENGNKLTWRFNDIKLPYTAIDEPASHGYIAYRIKPVSTVQIGDVIQNTAGIYFDFNLPVATNIEKTVVMVLTPLPVTLTSFQAALKDAVVRVTWTTSLEEDLKQFEVERSTNGVDFTTIGIVLPGGKSYLFTDKQPLPGYNYYRLKSVDRDGAYKYSSIVMVNVKNDGSIISSLYPNPASGSITLKLQGVIEGNVMVQVLDQQGRPIVTKQLGMQHTGELNMPIVLNGISKGTYVLRILVDDKAYLHKLLVQ</sequence>
<dbReference type="InterPro" id="IPR013783">
    <property type="entry name" value="Ig-like_fold"/>
</dbReference>
<dbReference type="RefSeq" id="WP_209139390.1">
    <property type="nucleotide sequence ID" value="NZ_JAGHKO010000002.1"/>
</dbReference>
<dbReference type="InterPro" id="IPR047589">
    <property type="entry name" value="DUF11_rpt"/>
</dbReference>
<feature type="domain" description="Secretion system C-terminal sorting" evidence="1">
    <location>
        <begin position="885"/>
        <end position="962"/>
    </location>
</feature>
<accession>A0ABS3YVA7</accession>
<comment type="caution">
    <text evidence="3">The sequence shown here is derived from an EMBL/GenBank/DDBJ whole genome shotgun (WGS) entry which is preliminary data.</text>
</comment>
<dbReference type="InterPro" id="IPR055353">
    <property type="entry name" value="DUF7619"/>
</dbReference>
<dbReference type="Pfam" id="PF24595">
    <property type="entry name" value="DUF7619"/>
    <property type="match status" value="1"/>
</dbReference>
<dbReference type="NCBIfam" id="TIGR01451">
    <property type="entry name" value="B_ant_repeat"/>
    <property type="match status" value="1"/>
</dbReference>
<dbReference type="InterPro" id="IPR026444">
    <property type="entry name" value="Secre_tail"/>
</dbReference>
<organism evidence="3 4">
    <name type="scientific">Niastella soli</name>
    <dbReference type="NCBI Taxonomy" id="2821487"/>
    <lineage>
        <taxon>Bacteria</taxon>
        <taxon>Pseudomonadati</taxon>
        <taxon>Bacteroidota</taxon>
        <taxon>Chitinophagia</taxon>
        <taxon>Chitinophagales</taxon>
        <taxon>Chitinophagaceae</taxon>
        <taxon>Niastella</taxon>
    </lineage>
</organism>
<dbReference type="PANTHER" id="PTHR42754">
    <property type="entry name" value="ENDOGLUCANASE"/>
    <property type="match status" value="1"/>
</dbReference>
<dbReference type="Pfam" id="PF18962">
    <property type="entry name" value="Por_Secre_tail"/>
    <property type="match status" value="1"/>
</dbReference>
<dbReference type="EMBL" id="JAGHKO010000002">
    <property type="protein sequence ID" value="MBO9201340.1"/>
    <property type="molecule type" value="Genomic_DNA"/>
</dbReference>
<reference evidence="3 4" key="1">
    <citation type="submission" date="2021-03" db="EMBL/GenBank/DDBJ databases">
        <title>Assistant Professor.</title>
        <authorList>
            <person name="Huq M.A."/>
        </authorList>
    </citation>
    <scope>NUCLEOTIDE SEQUENCE [LARGE SCALE GENOMIC DNA]</scope>
    <source>
        <strain evidence="3 4">MAH-29</strain>
    </source>
</reference>
<keyword evidence="4" id="KW-1185">Reference proteome</keyword>
<name>A0ABS3YVA7_9BACT</name>
<dbReference type="Gene3D" id="2.60.40.10">
    <property type="entry name" value="Immunoglobulins"/>
    <property type="match status" value="1"/>
</dbReference>
<evidence type="ECO:0000313" key="4">
    <source>
        <dbReference type="Proteomes" id="UP000677244"/>
    </source>
</evidence>
<protein>
    <submittedName>
        <fullName evidence="3">T9SS type A sorting domain-containing protein</fullName>
    </submittedName>
</protein>
<dbReference type="Proteomes" id="UP000677244">
    <property type="component" value="Unassembled WGS sequence"/>
</dbReference>
<evidence type="ECO:0000313" key="3">
    <source>
        <dbReference type="EMBL" id="MBO9201340.1"/>
    </source>
</evidence>
<feature type="domain" description="DUF7619" evidence="2">
    <location>
        <begin position="643"/>
        <end position="777"/>
    </location>
</feature>
<proteinExistence type="predicted"/>
<evidence type="ECO:0000259" key="2">
    <source>
        <dbReference type="Pfam" id="PF24595"/>
    </source>
</evidence>
<dbReference type="NCBIfam" id="TIGR04183">
    <property type="entry name" value="Por_Secre_tail"/>
    <property type="match status" value="1"/>
</dbReference>
<dbReference type="PANTHER" id="PTHR42754:SF1">
    <property type="entry name" value="LIPOPROTEIN"/>
    <property type="match status" value="1"/>
</dbReference>